<comment type="caution">
    <text evidence="1">The sequence shown here is derived from an EMBL/GenBank/DDBJ whole genome shotgun (WGS) entry which is preliminary data.</text>
</comment>
<dbReference type="EMBL" id="LXQA010183864">
    <property type="protein sequence ID" value="MCI30997.1"/>
    <property type="molecule type" value="Genomic_DNA"/>
</dbReference>
<name>A0A392R433_9FABA</name>
<protein>
    <submittedName>
        <fullName evidence="1">Uncharacterized protein</fullName>
    </submittedName>
</protein>
<feature type="non-terminal residue" evidence="1">
    <location>
        <position position="1"/>
    </location>
</feature>
<evidence type="ECO:0000313" key="1">
    <source>
        <dbReference type="EMBL" id="MCI30997.1"/>
    </source>
</evidence>
<organism evidence="1 2">
    <name type="scientific">Trifolium medium</name>
    <dbReference type="NCBI Taxonomy" id="97028"/>
    <lineage>
        <taxon>Eukaryota</taxon>
        <taxon>Viridiplantae</taxon>
        <taxon>Streptophyta</taxon>
        <taxon>Embryophyta</taxon>
        <taxon>Tracheophyta</taxon>
        <taxon>Spermatophyta</taxon>
        <taxon>Magnoliopsida</taxon>
        <taxon>eudicotyledons</taxon>
        <taxon>Gunneridae</taxon>
        <taxon>Pentapetalae</taxon>
        <taxon>rosids</taxon>
        <taxon>fabids</taxon>
        <taxon>Fabales</taxon>
        <taxon>Fabaceae</taxon>
        <taxon>Papilionoideae</taxon>
        <taxon>50 kb inversion clade</taxon>
        <taxon>NPAAA clade</taxon>
        <taxon>Hologalegina</taxon>
        <taxon>IRL clade</taxon>
        <taxon>Trifolieae</taxon>
        <taxon>Trifolium</taxon>
    </lineage>
</organism>
<dbReference type="Proteomes" id="UP000265520">
    <property type="component" value="Unassembled WGS sequence"/>
</dbReference>
<sequence>ESEMEVMMGMVVVTDLRWGGGGCDGSEKGWWWRLRRI</sequence>
<proteinExistence type="predicted"/>
<dbReference type="AlphaFoldDB" id="A0A392R433"/>
<keyword evidence="2" id="KW-1185">Reference proteome</keyword>
<reference evidence="1 2" key="1">
    <citation type="journal article" date="2018" name="Front. Plant Sci.">
        <title>Red Clover (Trifolium pratense) and Zigzag Clover (T. medium) - A Picture of Genomic Similarities and Differences.</title>
        <authorList>
            <person name="Dluhosova J."/>
            <person name="Istvanek J."/>
            <person name="Nedelnik J."/>
            <person name="Repkova J."/>
        </authorList>
    </citation>
    <scope>NUCLEOTIDE SEQUENCE [LARGE SCALE GENOMIC DNA]</scope>
    <source>
        <strain evidence="2">cv. 10/8</strain>
        <tissue evidence="1">Leaf</tissue>
    </source>
</reference>
<accession>A0A392R433</accession>
<evidence type="ECO:0000313" key="2">
    <source>
        <dbReference type="Proteomes" id="UP000265520"/>
    </source>
</evidence>